<dbReference type="Gene3D" id="3.40.50.300">
    <property type="entry name" value="P-loop containing nucleotide triphosphate hydrolases"/>
    <property type="match status" value="1"/>
</dbReference>
<dbReference type="EMBL" id="FOSN01000001">
    <property type="protein sequence ID" value="SFK00478.1"/>
    <property type="molecule type" value="Genomic_DNA"/>
</dbReference>
<name>A0A1I3VYL6_9HYPH</name>
<dbReference type="OrthoDB" id="8326226at2"/>
<dbReference type="Pfam" id="PF07475">
    <property type="entry name" value="Hpr_kinase_C"/>
    <property type="match status" value="1"/>
</dbReference>
<dbReference type="InterPro" id="IPR011104">
    <property type="entry name" value="Hpr_kin/Pase_C"/>
</dbReference>
<proteinExistence type="predicted"/>
<dbReference type="AlphaFoldDB" id="A0A1I3VYL6"/>
<keyword evidence="2" id="KW-0808">Transferase</keyword>
<accession>A0A1I3VYL6</accession>
<dbReference type="InterPro" id="IPR027417">
    <property type="entry name" value="P-loop_NTPase"/>
</dbReference>
<dbReference type="SUPFAM" id="SSF53795">
    <property type="entry name" value="PEP carboxykinase-like"/>
    <property type="match status" value="1"/>
</dbReference>
<keyword evidence="3" id="KW-1185">Reference proteome</keyword>
<gene>
    <name evidence="2" type="ORF">SAMN05444581_101220</name>
</gene>
<protein>
    <submittedName>
        <fullName evidence="2">HPr Serine kinase C-terminal domain-containing protein</fullName>
    </submittedName>
</protein>
<dbReference type="Proteomes" id="UP000198755">
    <property type="component" value="Unassembled WGS sequence"/>
</dbReference>
<dbReference type="GO" id="GO:0000155">
    <property type="term" value="F:phosphorelay sensor kinase activity"/>
    <property type="evidence" value="ECO:0007669"/>
    <property type="project" value="InterPro"/>
</dbReference>
<sequence>MSDVPQSSPRQAPERGFIHATAVVIAEAGVLIRGASGAGKSSLALALIGAAETAGLFARLVGDDRIELRKRGARLIARGHSRIEGKIERRGEGILRVPVLTAAVVRLLIDLVPAQQGPPRYPEPDDDRASLEGVELEHLSMRQETSWSDCAATVLRRLGWLNHSCVTCLIHE</sequence>
<dbReference type="RefSeq" id="WP_091676186.1">
    <property type="nucleotide sequence ID" value="NZ_FOSN01000001.1"/>
</dbReference>
<feature type="domain" description="HPr kinase/phosphorylase C-terminal" evidence="1">
    <location>
        <begin position="16"/>
        <end position="98"/>
    </location>
</feature>
<dbReference type="CDD" id="cd01918">
    <property type="entry name" value="HprK_C"/>
    <property type="match status" value="1"/>
</dbReference>
<evidence type="ECO:0000313" key="2">
    <source>
        <dbReference type="EMBL" id="SFK00478.1"/>
    </source>
</evidence>
<evidence type="ECO:0000259" key="1">
    <source>
        <dbReference type="Pfam" id="PF07475"/>
    </source>
</evidence>
<reference evidence="2 3" key="1">
    <citation type="submission" date="2016-10" db="EMBL/GenBank/DDBJ databases">
        <authorList>
            <person name="de Groot N.N."/>
        </authorList>
    </citation>
    <scope>NUCLEOTIDE SEQUENCE [LARGE SCALE GENOMIC DNA]</scope>
    <source>
        <strain evidence="2 3">NE2</strain>
    </source>
</reference>
<keyword evidence="2" id="KW-0418">Kinase</keyword>
<organism evidence="2 3">
    <name type="scientific">Methylocapsa palsarum</name>
    <dbReference type="NCBI Taxonomy" id="1612308"/>
    <lineage>
        <taxon>Bacteria</taxon>
        <taxon>Pseudomonadati</taxon>
        <taxon>Pseudomonadota</taxon>
        <taxon>Alphaproteobacteria</taxon>
        <taxon>Hyphomicrobiales</taxon>
        <taxon>Beijerinckiaceae</taxon>
        <taxon>Methylocapsa</taxon>
    </lineage>
</organism>
<dbReference type="GO" id="GO:0006109">
    <property type="term" value="P:regulation of carbohydrate metabolic process"/>
    <property type="evidence" value="ECO:0007669"/>
    <property type="project" value="InterPro"/>
</dbReference>
<dbReference type="GO" id="GO:0005524">
    <property type="term" value="F:ATP binding"/>
    <property type="evidence" value="ECO:0007669"/>
    <property type="project" value="InterPro"/>
</dbReference>
<evidence type="ECO:0000313" key="3">
    <source>
        <dbReference type="Proteomes" id="UP000198755"/>
    </source>
</evidence>
<dbReference type="STRING" id="1612308.SAMN05444581_101220"/>